<evidence type="ECO:0000256" key="1">
    <source>
        <dbReference type="SAM" id="Phobius"/>
    </source>
</evidence>
<accession>A0A8T3D873</accession>
<organism evidence="2 3">
    <name type="scientific">Albula goreensis</name>
    <dbReference type="NCBI Taxonomy" id="1534307"/>
    <lineage>
        <taxon>Eukaryota</taxon>
        <taxon>Metazoa</taxon>
        <taxon>Chordata</taxon>
        <taxon>Craniata</taxon>
        <taxon>Vertebrata</taxon>
        <taxon>Euteleostomi</taxon>
        <taxon>Actinopterygii</taxon>
        <taxon>Neopterygii</taxon>
        <taxon>Teleostei</taxon>
        <taxon>Albuliformes</taxon>
        <taxon>Albulidae</taxon>
        <taxon>Albula</taxon>
    </lineage>
</organism>
<keyword evidence="1" id="KW-0472">Membrane</keyword>
<evidence type="ECO:0000313" key="2">
    <source>
        <dbReference type="EMBL" id="KAI1893663.1"/>
    </source>
</evidence>
<dbReference type="Proteomes" id="UP000829720">
    <property type="component" value="Unassembled WGS sequence"/>
</dbReference>
<gene>
    <name evidence="2" type="ORF">AGOR_G00126020</name>
</gene>
<proteinExistence type="predicted"/>
<evidence type="ECO:0000313" key="3">
    <source>
        <dbReference type="Proteomes" id="UP000829720"/>
    </source>
</evidence>
<dbReference type="EMBL" id="JAERUA010000011">
    <property type="protein sequence ID" value="KAI1893663.1"/>
    <property type="molecule type" value="Genomic_DNA"/>
</dbReference>
<keyword evidence="3" id="KW-1185">Reference proteome</keyword>
<name>A0A8T3D873_9TELE</name>
<feature type="transmembrane region" description="Helical" evidence="1">
    <location>
        <begin position="96"/>
        <end position="118"/>
    </location>
</feature>
<sequence>MLLTKLAAASLDGSPWAGGNPGEVRQTWTCQAHKRRTDRQEDVRIPGKLTYKSAGASLAPLQGWHTVVVAWKMWAVCDEEAPLYPTLNLTQMWQRFLLAGILWLSLALCALLLKAFFYDRRLQQVVPSQEREEVVRKSAFGQQACVPVQRRVSRHIPLVHALMDSLQLCLLSETLEEHNPKQIQALAHRLQMVNQALQRADIQESSLQSDGVQEQRGGMEDTILTDRLRVICSYLQQRVESLHALAQAQMDYGNSIQDFLERVEKHWTQLEELHRKERKGEEENEENQVTLKNDMEGKDDIGTALKDAECLSAELGHYRSGLQDCQKHLSSSTYLLQELSSSLQVLGEIGGRGGEFLWTEGLLLSNTKQFEEVNTKFLALERLSSCLRAHLEGLKMNIVVKRESRTEPNLPSSSPHP</sequence>
<dbReference type="AlphaFoldDB" id="A0A8T3D873"/>
<reference evidence="2" key="1">
    <citation type="submission" date="2021-01" db="EMBL/GenBank/DDBJ databases">
        <authorList>
            <person name="Zahm M."/>
            <person name="Roques C."/>
            <person name="Cabau C."/>
            <person name="Klopp C."/>
            <person name="Donnadieu C."/>
            <person name="Jouanno E."/>
            <person name="Lampietro C."/>
            <person name="Louis A."/>
            <person name="Herpin A."/>
            <person name="Echchiki A."/>
            <person name="Berthelot C."/>
            <person name="Parey E."/>
            <person name="Roest-Crollius H."/>
            <person name="Braasch I."/>
            <person name="Postlethwait J."/>
            <person name="Bobe J."/>
            <person name="Montfort J."/>
            <person name="Bouchez O."/>
            <person name="Begum T."/>
            <person name="Mejri S."/>
            <person name="Adams A."/>
            <person name="Chen W.-J."/>
            <person name="Guiguen Y."/>
        </authorList>
    </citation>
    <scope>NUCLEOTIDE SEQUENCE</scope>
    <source>
        <tissue evidence="2">Blood</tissue>
    </source>
</reference>
<comment type="caution">
    <text evidence="2">The sequence shown here is derived from an EMBL/GenBank/DDBJ whole genome shotgun (WGS) entry which is preliminary data.</text>
</comment>
<protein>
    <submittedName>
        <fullName evidence="2">Uncharacterized protein</fullName>
    </submittedName>
</protein>
<keyword evidence="1" id="KW-1133">Transmembrane helix</keyword>
<dbReference type="OrthoDB" id="8954444at2759"/>
<keyword evidence="1" id="KW-0812">Transmembrane</keyword>